<evidence type="ECO:0000256" key="5">
    <source>
        <dbReference type="ARBA" id="ARBA00023274"/>
    </source>
</evidence>
<dbReference type="NCBIfam" id="NF004359">
    <property type="entry name" value="PRK05738.1-3"/>
    <property type="match status" value="1"/>
</dbReference>
<protein>
    <recommendedName>
        <fullName evidence="6">Large ribosomal subunit protein uL23</fullName>
    </recommendedName>
</protein>
<dbReference type="InterPro" id="IPR012677">
    <property type="entry name" value="Nucleotide-bd_a/b_plait_sf"/>
</dbReference>
<evidence type="ECO:0000256" key="6">
    <source>
        <dbReference type="HAMAP-Rule" id="MF_01369"/>
    </source>
</evidence>
<dbReference type="NCBIfam" id="NF004363">
    <property type="entry name" value="PRK05738.2-4"/>
    <property type="match status" value="1"/>
</dbReference>
<accession>A0A1H4QK16</accession>
<dbReference type="EMBL" id="FNSD01000001">
    <property type="protein sequence ID" value="SEC19904.1"/>
    <property type="molecule type" value="Genomic_DNA"/>
</dbReference>
<comment type="similarity">
    <text evidence="1 6">Belongs to the universal ribosomal protein uL23 family.</text>
</comment>
<dbReference type="HAMAP" id="MF_01369_B">
    <property type="entry name" value="Ribosomal_uL23_B"/>
    <property type="match status" value="1"/>
</dbReference>
<proteinExistence type="inferred from homology"/>
<keyword evidence="5 6" id="KW-0687">Ribonucleoprotein</keyword>
<reference evidence="7 8" key="1">
    <citation type="submission" date="2016-10" db="EMBL/GenBank/DDBJ databases">
        <authorList>
            <person name="de Groot N.N."/>
        </authorList>
    </citation>
    <scope>NUCLEOTIDE SEQUENCE [LARGE SCALE GENOMIC DNA]</scope>
    <source>
        <strain evidence="7 8">AB35.6</strain>
    </source>
</reference>
<dbReference type="OrthoDB" id="9793353at2"/>
<dbReference type="PANTHER" id="PTHR11620">
    <property type="entry name" value="60S RIBOSOMAL PROTEIN L23A"/>
    <property type="match status" value="1"/>
</dbReference>
<sequence length="97" mass="10999">MATLYTTIRRPLITEKGMVAKESEGTLVFEVACDATKTEVKQAVENLFKVKVAGVRTANFLGKERRRGKFTGFKPDWKKAYVRLQPGEKMPEYVNSL</sequence>
<dbReference type="InterPro" id="IPR012678">
    <property type="entry name" value="Ribosomal_uL23/eL15/eS24_sf"/>
</dbReference>
<dbReference type="InterPro" id="IPR013025">
    <property type="entry name" value="Ribosomal_uL23-like"/>
</dbReference>
<comment type="function">
    <text evidence="6">One of the early assembly proteins it binds 23S rRNA. One of the proteins that surrounds the polypeptide exit tunnel on the outside of the ribosome. Forms the main docking site for trigger factor binding to the ribosome.</text>
</comment>
<name>A0A1H4QK16_9BACT</name>
<organism evidence="7 8">
    <name type="scientific">Terriglobus roseus</name>
    <dbReference type="NCBI Taxonomy" id="392734"/>
    <lineage>
        <taxon>Bacteria</taxon>
        <taxon>Pseudomonadati</taxon>
        <taxon>Acidobacteriota</taxon>
        <taxon>Terriglobia</taxon>
        <taxon>Terriglobales</taxon>
        <taxon>Acidobacteriaceae</taxon>
        <taxon>Terriglobus</taxon>
    </lineage>
</organism>
<dbReference type="GO" id="GO:0005840">
    <property type="term" value="C:ribosome"/>
    <property type="evidence" value="ECO:0007669"/>
    <property type="project" value="UniProtKB-KW"/>
</dbReference>
<gene>
    <name evidence="6" type="primary">rplW</name>
    <name evidence="7" type="ORF">SAMN05443244_2893</name>
</gene>
<dbReference type="FunFam" id="3.30.70.330:FF:000001">
    <property type="entry name" value="50S ribosomal protein L23"/>
    <property type="match status" value="1"/>
</dbReference>
<dbReference type="Pfam" id="PF00276">
    <property type="entry name" value="Ribosomal_L23"/>
    <property type="match status" value="1"/>
</dbReference>
<dbReference type="RefSeq" id="WP_014787193.1">
    <property type="nucleotide sequence ID" value="NZ_FNSD01000001.1"/>
</dbReference>
<evidence type="ECO:0000256" key="4">
    <source>
        <dbReference type="ARBA" id="ARBA00022980"/>
    </source>
</evidence>
<dbReference type="Gene3D" id="3.30.70.330">
    <property type="match status" value="1"/>
</dbReference>
<evidence type="ECO:0000313" key="8">
    <source>
        <dbReference type="Proteomes" id="UP000182409"/>
    </source>
</evidence>
<dbReference type="NCBIfam" id="NF004366">
    <property type="entry name" value="PRK05738.3-2"/>
    <property type="match status" value="1"/>
</dbReference>
<dbReference type="Proteomes" id="UP000182409">
    <property type="component" value="Unassembled WGS sequence"/>
</dbReference>
<comment type="subunit">
    <text evidence="6">Part of the 50S ribosomal subunit. Contacts protein L29, and trigger factor when it is bound to the ribosome.</text>
</comment>
<evidence type="ECO:0000256" key="1">
    <source>
        <dbReference type="ARBA" id="ARBA00006700"/>
    </source>
</evidence>
<keyword evidence="2 6" id="KW-0699">rRNA-binding</keyword>
<dbReference type="AlphaFoldDB" id="A0A1H4QK16"/>
<dbReference type="GO" id="GO:0019843">
    <property type="term" value="F:rRNA binding"/>
    <property type="evidence" value="ECO:0007669"/>
    <property type="project" value="UniProtKB-UniRule"/>
</dbReference>
<keyword evidence="4 6" id="KW-0689">Ribosomal protein</keyword>
<evidence type="ECO:0000313" key="7">
    <source>
        <dbReference type="EMBL" id="SEC19904.1"/>
    </source>
</evidence>
<dbReference type="GO" id="GO:0003735">
    <property type="term" value="F:structural constituent of ribosome"/>
    <property type="evidence" value="ECO:0007669"/>
    <property type="project" value="InterPro"/>
</dbReference>
<dbReference type="OMA" id="DHRAAKP"/>
<dbReference type="GO" id="GO:1990904">
    <property type="term" value="C:ribonucleoprotein complex"/>
    <property type="evidence" value="ECO:0007669"/>
    <property type="project" value="UniProtKB-KW"/>
</dbReference>
<keyword evidence="3 6" id="KW-0694">RNA-binding</keyword>
<evidence type="ECO:0000256" key="3">
    <source>
        <dbReference type="ARBA" id="ARBA00022884"/>
    </source>
</evidence>
<dbReference type="SUPFAM" id="SSF54189">
    <property type="entry name" value="Ribosomal proteins S24e, L23 and L15e"/>
    <property type="match status" value="1"/>
</dbReference>
<dbReference type="GO" id="GO:0006412">
    <property type="term" value="P:translation"/>
    <property type="evidence" value="ECO:0007669"/>
    <property type="project" value="UniProtKB-UniRule"/>
</dbReference>
<evidence type="ECO:0000256" key="2">
    <source>
        <dbReference type="ARBA" id="ARBA00022730"/>
    </source>
</evidence>